<evidence type="ECO:0000259" key="1">
    <source>
        <dbReference type="Pfam" id="PF05368"/>
    </source>
</evidence>
<comment type="caution">
    <text evidence="2">The sequence shown here is derived from an EMBL/GenBank/DDBJ whole genome shotgun (WGS) entry which is preliminary data.</text>
</comment>
<sequence length="277" mass="29512">MIDDNGITLVAGATGNIGGRVLAELRRRGHRVRALTRSPERAVFPDGVEVAVGDLADPGSLRPALAGASAMFLLTYDAATGAPLRTGPELAGEIAAAGVRRVSTLWGGEPGPVERAIEAAGLAQTTLRAVEFMSNTLGWVESIRDEGVVREAFPALRSAMVHDADLAEVAVRTLTEDGHGGRDYVLTGPEVLTFADRIRQLGAVLGRDIRFVELTEKQARARMRGWGYSPAAVEHVIGWYADPPPEGYTVDPAVAQLLGRPARTFADWVAEHSGAFR</sequence>
<dbReference type="InterPro" id="IPR036291">
    <property type="entry name" value="NAD(P)-bd_dom_sf"/>
</dbReference>
<dbReference type="AlphaFoldDB" id="A0A7W7CJQ1"/>
<dbReference type="InterPro" id="IPR051604">
    <property type="entry name" value="Ergot_Alk_Oxidoreductase"/>
</dbReference>
<dbReference type="Pfam" id="PF05368">
    <property type="entry name" value="NmrA"/>
    <property type="match status" value="1"/>
</dbReference>
<evidence type="ECO:0000313" key="2">
    <source>
        <dbReference type="EMBL" id="MBB4681018.1"/>
    </source>
</evidence>
<proteinExistence type="predicted"/>
<dbReference type="EMBL" id="JACHMH010000001">
    <property type="protein sequence ID" value="MBB4681018.1"/>
    <property type="molecule type" value="Genomic_DNA"/>
</dbReference>
<dbReference type="RefSeq" id="WP_185007250.1">
    <property type="nucleotide sequence ID" value="NZ_BAAAUI010000039.1"/>
</dbReference>
<feature type="domain" description="NmrA-like" evidence="1">
    <location>
        <begin position="9"/>
        <end position="102"/>
    </location>
</feature>
<dbReference type="Gene3D" id="3.40.50.720">
    <property type="entry name" value="NAD(P)-binding Rossmann-like Domain"/>
    <property type="match status" value="1"/>
</dbReference>
<dbReference type="PANTHER" id="PTHR43162:SF1">
    <property type="entry name" value="PRESTALK A DIFFERENTIATION PROTEIN A"/>
    <property type="match status" value="1"/>
</dbReference>
<dbReference type="SUPFAM" id="SSF51735">
    <property type="entry name" value="NAD(P)-binding Rossmann-fold domains"/>
    <property type="match status" value="1"/>
</dbReference>
<dbReference type="InterPro" id="IPR008030">
    <property type="entry name" value="NmrA-like"/>
</dbReference>
<evidence type="ECO:0000313" key="3">
    <source>
        <dbReference type="Proteomes" id="UP000533598"/>
    </source>
</evidence>
<keyword evidence="3" id="KW-1185">Reference proteome</keyword>
<dbReference type="PANTHER" id="PTHR43162">
    <property type="match status" value="1"/>
</dbReference>
<dbReference type="Gene3D" id="3.90.25.10">
    <property type="entry name" value="UDP-galactose 4-epimerase, domain 1"/>
    <property type="match status" value="1"/>
</dbReference>
<protein>
    <submittedName>
        <fullName evidence="2">Uncharacterized protein YbjT (DUF2867 family)</fullName>
    </submittedName>
</protein>
<accession>A0A7W7CJQ1</accession>
<name>A0A7W7CJQ1_9PSEU</name>
<reference evidence="2 3" key="1">
    <citation type="submission" date="2020-08" db="EMBL/GenBank/DDBJ databases">
        <title>Sequencing the genomes of 1000 actinobacteria strains.</title>
        <authorList>
            <person name="Klenk H.-P."/>
        </authorList>
    </citation>
    <scope>NUCLEOTIDE SEQUENCE [LARGE SCALE GENOMIC DNA]</scope>
    <source>
        <strain evidence="2 3">DSM 44230</strain>
    </source>
</reference>
<dbReference type="Proteomes" id="UP000533598">
    <property type="component" value="Unassembled WGS sequence"/>
</dbReference>
<organism evidence="2 3">
    <name type="scientific">Crossiella cryophila</name>
    <dbReference type="NCBI Taxonomy" id="43355"/>
    <lineage>
        <taxon>Bacteria</taxon>
        <taxon>Bacillati</taxon>
        <taxon>Actinomycetota</taxon>
        <taxon>Actinomycetes</taxon>
        <taxon>Pseudonocardiales</taxon>
        <taxon>Pseudonocardiaceae</taxon>
        <taxon>Crossiella</taxon>
    </lineage>
</organism>
<gene>
    <name evidence="2" type="ORF">HNR67_007136</name>
</gene>